<name>X0TWL0_9ZZZZ</name>
<reference evidence="1" key="1">
    <citation type="journal article" date="2014" name="Front. Microbiol.">
        <title>High frequency of phylogenetically diverse reductive dehalogenase-homologous genes in deep subseafloor sedimentary metagenomes.</title>
        <authorList>
            <person name="Kawai M."/>
            <person name="Futagami T."/>
            <person name="Toyoda A."/>
            <person name="Takaki Y."/>
            <person name="Nishi S."/>
            <person name="Hori S."/>
            <person name="Arai W."/>
            <person name="Tsubouchi T."/>
            <person name="Morono Y."/>
            <person name="Uchiyama I."/>
            <person name="Ito T."/>
            <person name="Fujiyama A."/>
            <person name="Inagaki F."/>
            <person name="Takami H."/>
        </authorList>
    </citation>
    <scope>NUCLEOTIDE SEQUENCE</scope>
    <source>
        <strain evidence="1">Expedition CK06-06</strain>
    </source>
</reference>
<feature type="non-terminal residue" evidence="1">
    <location>
        <position position="1"/>
    </location>
</feature>
<comment type="caution">
    <text evidence="1">The sequence shown here is derived from an EMBL/GenBank/DDBJ whole genome shotgun (WGS) entry which is preliminary data.</text>
</comment>
<accession>X0TWL0</accession>
<dbReference type="EMBL" id="BARS01013014">
    <property type="protein sequence ID" value="GAF92527.1"/>
    <property type="molecule type" value="Genomic_DNA"/>
</dbReference>
<proteinExistence type="predicted"/>
<dbReference type="AlphaFoldDB" id="X0TWL0"/>
<organism evidence="1">
    <name type="scientific">marine sediment metagenome</name>
    <dbReference type="NCBI Taxonomy" id="412755"/>
    <lineage>
        <taxon>unclassified sequences</taxon>
        <taxon>metagenomes</taxon>
        <taxon>ecological metagenomes</taxon>
    </lineage>
</organism>
<evidence type="ECO:0000313" key="1">
    <source>
        <dbReference type="EMBL" id="GAF92527.1"/>
    </source>
</evidence>
<gene>
    <name evidence="1" type="ORF">S01H1_22861</name>
</gene>
<sequence>LPIGAEIKKGEEYIVRESFINSFDQIAYVLTGIKNEGRTKYGLPWQGYNSQRFEDVDKMEEMSEETLYAVA</sequence>
<protein>
    <submittedName>
        <fullName evidence="1">Uncharacterized protein</fullName>
    </submittedName>
</protein>